<dbReference type="AlphaFoldDB" id="A0A8R7JVW5"/>
<dbReference type="EnsemblPlants" id="TuG1812G0100000474.01.T01">
    <property type="protein sequence ID" value="TuG1812G0100000474.01.T01.cds325832"/>
    <property type="gene ID" value="TuG1812G0100000474.01"/>
</dbReference>
<proteinExistence type="predicted"/>
<dbReference type="Proteomes" id="UP000015106">
    <property type="component" value="Chromosome 1"/>
</dbReference>
<evidence type="ECO:0008006" key="3">
    <source>
        <dbReference type="Google" id="ProtNLM"/>
    </source>
</evidence>
<reference evidence="1" key="2">
    <citation type="submission" date="2018-03" db="EMBL/GenBank/DDBJ databases">
        <title>The Triticum urartu genome reveals the dynamic nature of wheat genome evolution.</title>
        <authorList>
            <person name="Ling H."/>
            <person name="Ma B."/>
            <person name="Shi X."/>
            <person name="Liu H."/>
            <person name="Dong L."/>
            <person name="Sun H."/>
            <person name="Cao Y."/>
            <person name="Gao Q."/>
            <person name="Zheng S."/>
            <person name="Li Y."/>
            <person name="Yu Y."/>
            <person name="Du H."/>
            <person name="Qi M."/>
            <person name="Li Y."/>
            <person name="Yu H."/>
            <person name="Cui Y."/>
            <person name="Wang N."/>
            <person name="Chen C."/>
            <person name="Wu H."/>
            <person name="Zhao Y."/>
            <person name="Zhang J."/>
            <person name="Li Y."/>
            <person name="Zhou W."/>
            <person name="Zhang B."/>
            <person name="Hu W."/>
            <person name="Eijk M."/>
            <person name="Tang J."/>
            <person name="Witsenboer H."/>
            <person name="Zhao S."/>
            <person name="Li Z."/>
            <person name="Zhang A."/>
            <person name="Wang D."/>
            <person name="Liang C."/>
        </authorList>
    </citation>
    <scope>NUCLEOTIDE SEQUENCE [LARGE SCALE GENOMIC DNA]</scope>
    <source>
        <strain evidence="1">cv. G1812</strain>
    </source>
</reference>
<evidence type="ECO:0000313" key="1">
    <source>
        <dbReference type="EnsemblPlants" id="TuG1812G0100000474.01.T01.cds325832"/>
    </source>
</evidence>
<dbReference type="Gramene" id="TuG1812G0100000474.01.T01">
    <property type="protein sequence ID" value="TuG1812G0100000474.01.T01.cds325832"/>
    <property type="gene ID" value="TuG1812G0100000474.01"/>
</dbReference>
<accession>A0A8R7JVW5</accession>
<name>A0A8R7JVW5_TRIUA</name>
<organism evidence="1 2">
    <name type="scientific">Triticum urartu</name>
    <name type="common">Red wild einkorn</name>
    <name type="synonym">Crithodium urartu</name>
    <dbReference type="NCBI Taxonomy" id="4572"/>
    <lineage>
        <taxon>Eukaryota</taxon>
        <taxon>Viridiplantae</taxon>
        <taxon>Streptophyta</taxon>
        <taxon>Embryophyta</taxon>
        <taxon>Tracheophyta</taxon>
        <taxon>Spermatophyta</taxon>
        <taxon>Magnoliopsida</taxon>
        <taxon>Liliopsida</taxon>
        <taxon>Poales</taxon>
        <taxon>Poaceae</taxon>
        <taxon>BOP clade</taxon>
        <taxon>Pooideae</taxon>
        <taxon>Triticodae</taxon>
        <taxon>Triticeae</taxon>
        <taxon>Triticinae</taxon>
        <taxon>Triticum</taxon>
    </lineage>
</organism>
<sequence length="77" mass="8599">MRVIHQFSSLQTTNLHWLNSANIVLIPKKDGAEEIGDFRPISLIHAIAKIIAKVLASRLCPFMNNLVSTARSAFIKK</sequence>
<reference evidence="2" key="1">
    <citation type="journal article" date="2013" name="Nature">
        <title>Draft genome of the wheat A-genome progenitor Triticum urartu.</title>
        <authorList>
            <person name="Ling H.Q."/>
            <person name="Zhao S."/>
            <person name="Liu D."/>
            <person name="Wang J."/>
            <person name="Sun H."/>
            <person name="Zhang C."/>
            <person name="Fan H."/>
            <person name="Li D."/>
            <person name="Dong L."/>
            <person name="Tao Y."/>
            <person name="Gao C."/>
            <person name="Wu H."/>
            <person name="Li Y."/>
            <person name="Cui Y."/>
            <person name="Guo X."/>
            <person name="Zheng S."/>
            <person name="Wang B."/>
            <person name="Yu K."/>
            <person name="Liang Q."/>
            <person name="Yang W."/>
            <person name="Lou X."/>
            <person name="Chen J."/>
            <person name="Feng M."/>
            <person name="Jian J."/>
            <person name="Zhang X."/>
            <person name="Luo G."/>
            <person name="Jiang Y."/>
            <person name="Liu J."/>
            <person name="Wang Z."/>
            <person name="Sha Y."/>
            <person name="Zhang B."/>
            <person name="Wu H."/>
            <person name="Tang D."/>
            <person name="Shen Q."/>
            <person name="Xue P."/>
            <person name="Zou S."/>
            <person name="Wang X."/>
            <person name="Liu X."/>
            <person name="Wang F."/>
            <person name="Yang Y."/>
            <person name="An X."/>
            <person name="Dong Z."/>
            <person name="Zhang K."/>
            <person name="Zhang X."/>
            <person name="Luo M.C."/>
            <person name="Dvorak J."/>
            <person name="Tong Y."/>
            <person name="Wang J."/>
            <person name="Yang H."/>
            <person name="Li Z."/>
            <person name="Wang D."/>
            <person name="Zhang A."/>
            <person name="Wang J."/>
        </authorList>
    </citation>
    <scope>NUCLEOTIDE SEQUENCE</scope>
    <source>
        <strain evidence="2">cv. G1812</strain>
    </source>
</reference>
<reference evidence="1" key="3">
    <citation type="submission" date="2022-06" db="UniProtKB">
        <authorList>
            <consortium name="EnsemblPlants"/>
        </authorList>
    </citation>
    <scope>IDENTIFICATION</scope>
</reference>
<keyword evidence="2" id="KW-1185">Reference proteome</keyword>
<evidence type="ECO:0000313" key="2">
    <source>
        <dbReference type="Proteomes" id="UP000015106"/>
    </source>
</evidence>
<protein>
    <recommendedName>
        <fullName evidence="3">Reverse transcriptase domain-containing protein</fullName>
    </recommendedName>
</protein>